<dbReference type="GO" id="GO:0009014">
    <property type="term" value="F:succinyl-diaminopimelate desuccinylase activity"/>
    <property type="evidence" value="ECO:0007669"/>
    <property type="project" value="UniProtKB-EC"/>
</dbReference>
<evidence type="ECO:0000256" key="5">
    <source>
        <dbReference type="ARBA" id="ARBA00011921"/>
    </source>
</evidence>
<dbReference type="RefSeq" id="WP_184528174.1">
    <property type="nucleotide sequence ID" value="NZ_JACHGK010000013.1"/>
</dbReference>
<dbReference type="EMBL" id="JACHGK010000013">
    <property type="protein sequence ID" value="MBB6446832.1"/>
    <property type="molecule type" value="Genomic_DNA"/>
</dbReference>
<dbReference type="UniPathway" id="UPA00034">
    <property type="reaction ID" value="UER00021"/>
</dbReference>
<dbReference type="CDD" id="cd08659">
    <property type="entry name" value="M20_ArgE_DapE-like"/>
    <property type="match status" value="1"/>
</dbReference>
<dbReference type="Proteomes" id="UP000531594">
    <property type="component" value="Unassembled WGS sequence"/>
</dbReference>
<dbReference type="EC" id="3.5.1.18" evidence="5"/>
<keyword evidence="8 13" id="KW-0378">Hydrolase</keyword>
<dbReference type="GO" id="GO:0046872">
    <property type="term" value="F:metal ion binding"/>
    <property type="evidence" value="ECO:0007669"/>
    <property type="project" value="UniProtKB-KW"/>
</dbReference>
<dbReference type="InterPro" id="IPR002933">
    <property type="entry name" value="Peptidase_M20"/>
</dbReference>
<comment type="cofactor">
    <cofactor evidence="1">
        <name>Co(2+)</name>
        <dbReference type="ChEBI" id="CHEBI:48828"/>
    </cofactor>
</comment>
<dbReference type="PANTHER" id="PTHR43808">
    <property type="entry name" value="ACETYLORNITHINE DEACETYLASE"/>
    <property type="match status" value="1"/>
</dbReference>
<keyword evidence="14" id="KW-1185">Reference proteome</keyword>
<gene>
    <name evidence="13" type="ORF">HNR53_003496</name>
</gene>
<evidence type="ECO:0000256" key="6">
    <source>
        <dbReference type="ARBA" id="ARBA00016853"/>
    </source>
</evidence>
<sequence>MENNSIATHISKEETVDLLRRMIQVKTVNEPGDEKPLAELLAKEMASFGMEVEVTDLGNNRANVTGILKGTGEKKALLFNGHLDTVPPGDVEWKYDPYSGHVEDGKIYGRGSADMKGGIAGMIMAAKAIKLAGVELKGDLIISGVAGEEIDSIGAFDFLNKGGLKDVEAIVIGEPSNSEINVAEKGALWVEITTYGHTAHGAFPHKGKNAIVYMNALMNQLLQYQYTYEENELVGSPTMNLSTINGGVKTNVVPDKCTITIDMRTVPGMVHDDIINDFKKIIEVLQGEIEGFAAEIKITNNRPAVETDASHPFIKTAQEVVKEEFGRTVEAKGVNFYTDAAVFLPATNLPAIFYGPGSSDMAHQPNEHISIDSLMEATQFYAALAEKFLSVKPVHANLA</sequence>
<dbReference type="Pfam" id="PF01546">
    <property type="entry name" value="Peptidase_M20"/>
    <property type="match status" value="1"/>
</dbReference>
<evidence type="ECO:0000256" key="7">
    <source>
        <dbReference type="ARBA" id="ARBA00022723"/>
    </source>
</evidence>
<evidence type="ECO:0000313" key="13">
    <source>
        <dbReference type="EMBL" id="MBB6446832.1"/>
    </source>
</evidence>
<evidence type="ECO:0000313" key="14">
    <source>
        <dbReference type="Proteomes" id="UP000531594"/>
    </source>
</evidence>
<dbReference type="Gene3D" id="3.30.70.360">
    <property type="match status" value="1"/>
</dbReference>
<evidence type="ECO:0000256" key="1">
    <source>
        <dbReference type="ARBA" id="ARBA00001941"/>
    </source>
</evidence>
<dbReference type="SUPFAM" id="SSF55031">
    <property type="entry name" value="Bacterial exopeptidase dimerisation domain"/>
    <property type="match status" value="1"/>
</dbReference>
<dbReference type="SUPFAM" id="SSF53187">
    <property type="entry name" value="Zn-dependent exopeptidases"/>
    <property type="match status" value="1"/>
</dbReference>
<dbReference type="InterPro" id="IPR001261">
    <property type="entry name" value="ArgE/DapE_CS"/>
</dbReference>
<comment type="pathway">
    <text evidence="3">Amino-acid biosynthesis; L-lysine biosynthesis via DAP pathway; LL-2,6-diaminopimelate from (S)-tetrahydrodipicolinate (succinylase route): step 3/3.</text>
</comment>
<dbReference type="InterPro" id="IPR050072">
    <property type="entry name" value="Peptidase_M20A"/>
</dbReference>
<comment type="similarity">
    <text evidence="4">Belongs to the peptidase M20A family.</text>
</comment>
<feature type="domain" description="Peptidase M20 dimerisation" evidence="12">
    <location>
        <begin position="182"/>
        <end position="286"/>
    </location>
</feature>
<dbReference type="InterPro" id="IPR036264">
    <property type="entry name" value="Bact_exopeptidase_dim_dom"/>
</dbReference>
<protein>
    <recommendedName>
        <fullName evidence="6">Probable succinyl-diaminopimelate desuccinylase</fullName>
        <ecNumber evidence="5">3.5.1.18</ecNumber>
    </recommendedName>
</protein>
<dbReference type="InterPro" id="IPR011650">
    <property type="entry name" value="Peptidase_M20_dimer"/>
</dbReference>
<keyword evidence="10" id="KW-0170">Cobalt</keyword>
<dbReference type="PROSITE" id="PS00758">
    <property type="entry name" value="ARGE_DAPE_CPG2_1"/>
    <property type="match status" value="1"/>
</dbReference>
<comment type="caution">
    <text evidence="13">The sequence shown here is derived from an EMBL/GenBank/DDBJ whole genome shotgun (WGS) entry which is preliminary data.</text>
</comment>
<keyword evidence="7" id="KW-0479">Metal-binding</keyword>
<dbReference type="Gene3D" id="3.40.630.10">
    <property type="entry name" value="Zn peptidases"/>
    <property type="match status" value="2"/>
</dbReference>
<evidence type="ECO:0000256" key="2">
    <source>
        <dbReference type="ARBA" id="ARBA00001947"/>
    </source>
</evidence>
<keyword evidence="9" id="KW-0862">Zinc</keyword>
<name>A0A7X0LXT9_9BACI</name>
<reference evidence="13 14" key="1">
    <citation type="submission" date="2020-08" db="EMBL/GenBank/DDBJ databases">
        <title>Genomic Encyclopedia of Type Strains, Phase IV (KMG-IV): sequencing the most valuable type-strain genomes for metagenomic binning, comparative biology and taxonomic classification.</title>
        <authorList>
            <person name="Goeker M."/>
        </authorList>
    </citation>
    <scope>NUCLEOTIDE SEQUENCE [LARGE SCALE GENOMIC DNA]</scope>
    <source>
        <strain evidence="13 14">DSM 5391</strain>
    </source>
</reference>
<evidence type="ECO:0000256" key="4">
    <source>
        <dbReference type="ARBA" id="ARBA00006247"/>
    </source>
</evidence>
<dbReference type="NCBIfam" id="TIGR01910">
    <property type="entry name" value="DapE-ArgE"/>
    <property type="match status" value="1"/>
</dbReference>
<accession>A0A7X0LXT9</accession>
<evidence type="ECO:0000259" key="12">
    <source>
        <dbReference type="Pfam" id="PF07687"/>
    </source>
</evidence>
<evidence type="ECO:0000256" key="10">
    <source>
        <dbReference type="ARBA" id="ARBA00023285"/>
    </source>
</evidence>
<evidence type="ECO:0000256" key="9">
    <source>
        <dbReference type="ARBA" id="ARBA00022833"/>
    </source>
</evidence>
<organism evidence="13 14">
    <name type="scientific">Bacillus benzoevorans</name>
    <dbReference type="NCBI Taxonomy" id="1456"/>
    <lineage>
        <taxon>Bacteria</taxon>
        <taxon>Bacillati</taxon>
        <taxon>Bacillota</taxon>
        <taxon>Bacilli</taxon>
        <taxon>Bacillales</taxon>
        <taxon>Bacillaceae</taxon>
        <taxon>Bacillus</taxon>
    </lineage>
</organism>
<comment type="catalytic activity">
    <reaction evidence="11">
        <text>N-succinyl-(2S,6S)-2,6-diaminopimelate + H2O = (2S,6S)-2,6-diaminopimelate + succinate</text>
        <dbReference type="Rhea" id="RHEA:22608"/>
        <dbReference type="ChEBI" id="CHEBI:15377"/>
        <dbReference type="ChEBI" id="CHEBI:30031"/>
        <dbReference type="ChEBI" id="CHEBI:57609"/>
        <dbReference type="ChEBI" id="CHEBI:58087"/>
        <dbReference type="EC" id="3.5.1.18"/>
    </reaction>
</comment>
<comment type="cofactor">
    <cofactor evidence="2">
        <name>Zn(2+)</name>
        <dbReference type="ChEBI" id="CHEBI:29105"/>
    </cofactor>
</comment>
<evidence type="ECO:0000256" key="11">
    <source>
        <dbReference type="ARBA" id="ARBA00051301"/>
    </source>
</evidence>
<evidence type="ECO:0000256" key="8">
    <source>
        <dbReference type="ARBA" id="ARBA00022801"/>
    </source>
</evidence>
<dbReference type="GO" id="GO:0009089">
    <property type="term" value="P:lysine biosynthetic process via diaminopimelate"/>
    <property type="evidence" value="ECO:0007669"/>
    <property type="project" value="UniProtKB-UniPathway"/>
</dbReference>
<dbReference type="InterPro" id="IPR010182">
    <property type="entry name" value="ArgE/DapE"/>
</dbReference>
<proteinExistence type="inferred from homology"/>
<dbReference type="Pfam" id="PF07687">
    <property type="entry name" value="M20_dimer"/>
    <property type="match status" value="1"/>
</dbReference>
<evidence type="ECO:0000256" key="3">
    <source>
        <dbReference type="ARBA" id="ARBA00005130"/>
    </source>
</evidence>
<dbReference type="AlphaFoldDB" id="A0A7X0LXT9"/>